<evidence type="ECO:0000256" key="4">
    <source>
        <dbReference type="ARBA" id="ARBA00022898"/>
    </source>
</evidence>
<dbReference type="RefSeq" id="WP_043068184.1">
    <property type="nucleotide sequence ID" value="NZ_BJOA01000005.1"/>
</dbReference>
<dbReference type="AlphaFoldDB" id="A0A0D1W6W6"/>
<dbReference type="Proteomes" id="UP000037269">
    <property type="component" value="Unassembled WGS sequence"/>
</dbReference>
<dbReference type="Gene3D" id="3.40.640.10">
    <property type="entry name" value="Type I PLP-dependent aspartate aminotransferase-like (Major domain)"/>
    <property type="match status" value="1"/>
</dbReference>
<keyword evidence="11" id="KW-1185">Reference proteome</keyword>
<protein>
    <submittedName>
        <fullName evidence="9">Cysteine desulfurase</fullName>
    </submittedName>
</protein>
<gene>
    <name evidence="9" type="ORF">AF333_25315</name>
    <name evidence="10" type="ORF">SAMN04487909_101550</name>
</gene>
<dbReference type="GeneID" id="42308446"/>
<dbReference type="InterPro" id="IPR015424">
    <property type="entry name" value="PyrdxlP-dep_Trfase"/>
</dbReference>
<dbReference type="PATRIC" id="fig|47500.12.peg.5774"/>
<evidence type="ECO:0000256" key="2">
    <source>
        <dbReference type="ARBA" id="ARBA00006490"/>
    </source>
</evidence>
<dbReference type="InterPro" id="IPR000192">
    <property type="entry name" value="Aminotrans_V_dom"/>
</dbReference>
<feature type="domain" description="Aminotransferase class V" evidence="8">
    <location>
        <begin position="2"/>
        <end position="367"/>
    </location>
</feature>
<keyword evidence="6" id="KW-0411">Iron-sulfur</keyword>
<dbReference type="Gene3D" id="3.90.1150.10">
    <property type="entry name" value="Aspartate Aminotransferase, domain 1"/>
    <property type="match status" value="1"/>
</dbReference>
<dbReference type="GO" id="GO:0046872">
    <property type="term" value="F:metal ion binding"/>
    <property type="evidence" value="ECO:0007669"/>
    <property type="project" value="UniProtKB-KW"/>
</dbReference>
<dbReference type="FunFam" id="3.40.640.10:FF:000084">
    <property type="entry name" value="IscS-like cysteine desulfurase"/>
    <property type="match status" value="1"/>
</dbReference>
<dbReference type="Gene3D" id="1.10.260.50">
    <property type="match status" value="1"/>
</dbReference>
<dbReference type="InterPro" id="IPR016454">
    <property type="entry name" value="Cysteine_dSase"/>
</dbReference>
<dbReference type="InterPro" id="IPR015422">
    <property type="entry name" value="PyrdxlP-dep_Trfase_small"/>
</dbReference>
<keyword evidence="5" id="KW-0408">Iron</keyword>
<evidence type="ECO:0000313" key="12">
    <source>
        <dbReference type="Proteomes" id="UP000182836"/>
    </source>
</evidence>
<name>A0A0D1W6W6_ANEMI</name>
<evidence type="ECO:0000313" key="9">
    <source>
        <dbReference type="EMBL" id="KON98257.1"/>
    </source>
</evidence>
<dbReference type="InterPro" id="IPR020578">
    <property type="entry name" value="Aminotrans_V_PyrdxlP_BS"/>
</dbReference>
<dbReference type="NCBIfam" id="NF002806">
    <property type="entry name" value="PRK02948.1"/>
    <property type="match status" value="1"/>
</dbReference>
<evidence type="ECO:0000313" key="10">
    <source>
        <dbReference type="EMBL" id="SDI10115.1"/>
    </source>
</evidence>
<dbReference type="PROSITE" id="PS00595">
    <property type="entry name" value="AA_TRANSFER_CLASS_5"/>
    <property type="match status" value="1"/>
</dbReference>
<evidence type="ECO:0000256" key="1">
    <source>
        <dbReference type="ARBA" id="ARBA00001933"/>
    </source>
</evidence>
<evidence type="ECO:0000259" key="8">
    <source>
        <dbReference type="Pfam" id="PF00266"/>
    </source>
</evidence>
<proteinExistence type="inferred from homology"/>
<dbReference type="GO" id="GO:0031071">
    <property type="term" value="F:cysteine desulfurase activity"/>
    <property type="evidence" value="ECO:0007669"/>
    <property type="project" value="UniProtKB-ARBA"/>
</dbReference>
<dbReference type="InterPro" id="IPR015421">
    <property type="entry name" value="PyrdxlP-dep_Trfase_major"/>
</dbReference>
<evidence type="ECO:0000256" key="3">
    <source>
        <dbReference type="ARBA" id="ARBA00022723"/>
    </source>
</evidence>
<keyword evidence="3" id="KW-0479">Metal-binding</keyword>
<dbReference type="EMBL" id="LGUG01000004">
    <property type="protein sequence ID" value="KON98257.1"/>
    <property type="molecule type" value="Genomic_DNA"/>
</dbReference>
<dbReference type="PANTHER" id="PTHR11601">
    <property type="entry name" value="CYSTEINE DESULFURYLASE FAMILY MEMBER"/>
    <property type="match status" value="1"/>
</dbReference>
<dbReference type="SUPFAM" id="SSF53383">
    <property type="entry name" value="PLP-dependent transferases"/>
    <property type="match status" value="1"/>
</dbReference>
<reference evidence="10 12" key="2">
    <citation type="submission" date="2016-10" db="EMBL/GenBank/DDBJ databases">
        <authorList>
            <person name="de Groot N.N."/>
        </authorList>
    </citation>
    <scope>NUCLEOTIDE SEQUENCE [LARGE SCALE GENOMIC DNA]</scope>
    <source>
        <strain evidence="10 12">DSM 2895</strain>
    </source>
</reference>
<accession>A0A0D1W6W6</accession>
<dbReference type="OrthoDB" id="9808002at2"/>
<evidence type="ECO:0000256" key="6">
    <source>
        <dbReference type="ARBA" id="ARBA00023014"/>
    </source>
</evidence>
<evidence type="ECO:0000313" key="11">
    <source>
        <dbReference type="Proteomes" id="UP000037269"/>
    </source>
</evidence>
<dbReference type="EMBL" id="FNED01000001">
    <property type="protein sequence ID" value="SDI10115.1"/>
    <property type="molecule type" value="Genomic_DNA"/>
</dbReference>
<dbReference type="PIRSF" id="PIRSF005572">
    <property type="entry name" value="NifS"/>
    <property type="match status" value="1"/>
</dbReference>
<reference evidence="9 11" key="1">
    <citation type="submission" date="2015-07" db="EMBL/GenBank/DDBJ databases">
        <title>Fjat-14205 dsm 2895.</title>
        <authorList>
            <person name="Liu B."/>
            <person name="Wang J."/>
            <person name="Zhu Y."/>
            <person name="Liu G."/>
            <person name="Chen Q."/>
            <person name="Chen Z."/>
            <person name="Lan J."/>
            <person name="Che J."/>
            <person name="Ge C."/>
            <person name="Shi H."/>
            <person name="Pan Z."/>
            <person name="Liu X."/>
        </authorList>
    </citation>
    <scope>NUCLEOTIDE SEQUENCE [LARGE SCALE GENOMIC DNA]</scope>
    <source>
        <strain evidence="9 11">DSM 2895</strain>
    </source>
</reference>
<comment type="cofactor">
    <cofactor evidence="1 7">
        <name>pyridoxal 5'-phosphate</name>
        <dbReference type="ChEBI" id="CHEBI:597326"/>
    </cofactor>
</comment>
<dbReference type="GO" id="GO:0051536">
    <property type="term" value="F:iron-sulfur cluster binding"/>
    <property type="evidence" value="ECO:0007669"/>
    <property type="project" value="UniProtKB-KW"/>
</dbReference>
<evidence type="ECO:0000256" key="5">
    <source>
        <dbReference type="ARBA" id="ARBA00023004"/>
    </source>
</evidence>
<keyword evidence="4" id="KW-0663">Pyridoxal phosphate</keyword>
<dbReference type="Proteomes" id="UP000182836">
    <property type="component" value="Unassembled WGS sequence"/>
</dbReference>
<dbReference type="PANTHER" id="PTHR11601:SF50">
    <property type="entry name" value="CYSTEINE DESULFURASE ISCS 2-RELATED"/>
    <property type="match status" value="1"/>
</dbReference>
<sequence length="384" mass="41971">MIYFDNSATTRPHPDVLKTFGDVAEQYFGNPSSLHHLGGRAAQLLEQAHKVAADCLSVRPSEIIFTSGGTESNNAALKGVAQQHLSRGKHIITSSVEHASVYETCKQLEEQGYSVTYLPTDGKGRVCVEDVQRALRDDTILVSIMYVNSELGTIQPIEEIGRLLADYPKVYFHVDAVQGFGKLPLLPGKWGVDLLSLSAHKFHGLRGCGLLYVRRGVTLSPLIIGGGQEAGYRSGTENVPGFVGMAKAMRMQRDGLEASRTHMKRLRNRLIDALSPLAYCKLNGPGKDDECAAPHIVNFSFPGVKAEVVVHALEKKDIYVSTRSACSSKADKPSRVLLAAGVEEERAKSALRVSFSVDNTEEEVDVFVRAIEEIVPNLVKIMRV</sequence>
<comment type="similarity">
    <text evidence="2">Belongs to the class-V pyridoxal-phosphate-dependent aminotransferase family. NifS/IscS subfamily.</text>
</comment>
<organism evidence="9 11">
    <name type="scientific">Aneurinibacillus migulanus</name>
    <name type="common">Bacillus migulanus</name>
    <dbReference type="NCBI Taxonomy" id="47500"/>
    <lineage>
        <taxon>Bacteria</taxon>
        <taxon>Bacillati</taxon>
        <taxon>Bacillota</taxon>
        <taxon>Bacilli</taxon>
        <taxon>Bacillales</taxon>
        <taxon>Paenibacillaceae</taxon>
        <taxon>Aneurinibacillus group</taxon>
        <taxon>Aneurinibacillus</taxon>
    </lineage>
</organism>
<dbReference type="STRING" id="47500.AF333_25315"/>
<evidence type="ECO:0000256" key="7">
    <source>
        <dbReference type="RuleBase" id="RU004504"/>
    </source>
</evidence>
<dbReference type="Pfam" id="PF00266">
    <property type="entry name" value="Aminotran_5"/>
    <property type="match status" value="1"/>
</dbReference>